<organism evidence="2 3">
    <name type="scientific">Acropora cervicornis</name>
    <name type="common">Staghorn coral</name>
    <dbReference type="NCBI Taxonomy" id="6130"/>
    <lineage>
        <taxon>Eukaryota</taxon>
        <taxon>Metazoa</taxon>
        <taxon>Cnidaria</taxon>
        <taxon>Anthozoa</taxon>
        <taxon>Hexacorallia</taxon>
        <taxon>Scleractinia</taxon>
        <taxon>Astrocoeniina</taxon>
        <taxon>Acroporidae</taxon>
        <taxon>Acropora</taxon>
    </lineage>
</organism>
<proteinExistence type="predicted"/>
<sequence length="85" mass="9468">MSESSTNFEPKGKKETIKRKRSGSTNEHIEVNAEVADCADGAKTDSQDLADSLKQGFAQMWQLKAKLNLSKRSARPKRREDGPEC</sequence>
<evidence type="ECO:0000313" key="2">
    <source>
        <dbReference type="EMBL" id="KAK2555771.1"/>
    </source>
</evidence>
<comment type="caution">
    <text evidence="2">The sequence shown here is derived from an EMBL/GenBank/DDBJ whole genome shotgun (WGS) entry which is preliminary data.</text>
</comment>
<reference evidence="2" key="1">
    <citation type="journal article" date="2023" name="G3 (Bethesda)">
        <title>Whole genome assembly and annotation of the endangered Caribbean coral Acropora cervicornis.</title>
        <authorList>
            <person name="Selwyn J.D."/>
            <person name="Vollmer S.V."/>
        </authorList>
    </citation>
    <scope>NUCLEOTIDE SEQUENCE</scope>
    <source>
        <strain evidence="2">K2</strain>
    </source>
</reference>
<reference evidence="2" key="2">
    <citation type="journal article" date="2023" name="Science">
        <title>Genomic signatures of disease resistance in endangered staghorn corals.</title>
        <authorList>
            <person name="Vollmer S.V."/>
            <person name="Selwyn J.D."/>
            <person name="Despard B.A."/>
            <person name="Roesel C.L."/>
        </authorList>
    </citation>
    <scope>NUCLEOTIDE SEQUENCE</scope>
    <source>
        <strain evidence="2">K2</strain>
    </source>
</reference>
<dbReference type="AlphaFoldDB" id="A0AAD9Q7E7"/>
<feature type="region of interest" description="Disordered" evidence="1">
    <location>
        <begin position="1"/>
        <end position="29"/>
    </location>
</feature>
<keyword evidence="3" id="KW-1185">Reference proteome</keyword>
<evidence type="ECO:0000256" key="1">
    <source>
        <dbReference type="SAM" id="MobiDB-lite"/>
    </source>
</evidence>
<name>A0AAD9Q7E7_ACRCE</name>
<evidence type="ECO:0000313" key="3">
    <source>
        <dbReference type="Proteomes" id="UP001249851"/>
    </source>
</evidence>
<dbReference type="Proteomes" id="UP001249851">
    <property type="component" value="Unassembled WGS sequence"/>
</dbReference>
<protein>
    <submittedName>
        <fullName evidence="2">Uncharacterized protein</fullName>
    </submittedName>
</protein>
<accession>A0AAD9Q7E7</accession>
<gene>
    <name evidence="2" type="ORF">P5673_022353</name>
</gene>
<dbReference type="EMBL" id="JARQWQ010000060">
    <property type="protein sequence ID" value="KAK2555771.1"/>
    <property type="molecule type" value="Genomic_DNA"/>
</dbReference>